<comment type="similarity">
    <text evidence="7">Belongs to the PGAP3 family.</text>
</comment>
<comment type="caution">
    <text evidence="7">Lacks conserved residue(s) required for the propagation of feature annotation.</text>
</comment>
<dbReference type="GeneID" id="30030341"/>
<dbReference type="Pfam" id="PF04080">
    <property type="entry name" value="Per1"/>
    <property type="match status" value="1"/>
</dbReference>
<keyword evidence="3 7" id="KW-0812">Transmembrane</keyword>
<evidence type="ECO:0000256" key="3">
    <source>
        <dbReference type="ARBA" id="ARBA00022692"/>
    </source>
</evidence>
<keyword evidence="7" id="KW-0256">Endoplasmic reticulum</keyword>
<evidence type="ECO:0000256" key="5">
    <source>
        <dbReference type="ARBA" id="ARBA00022989"/>
    </source>
</evidence>
<dbReference type="OrthoDB" id="419770at2759"/>
<sequence length="356" mass="41191">MRFPYLLLLVAPLAHASIGDRLPEFALCVKDCEAETCSTSSPSLKYLQDSVNPLSAILFAWDCPLDCNYKCQQKVTRIRQNAGLDVVQFYGKWPFRRVLGVTELFSTVFSMANLYVNYGNLPRLLRHYRANKSTHPEKACMLFQYLVLLVVSIAGWTGSSVFHIRDFPATEALDYLGASAMSVANFNAIFVRYFGLFRHERRRVRRLVHIVLTIVLLGHYLKFFTQWNYTYNMQFNVFFGLAALSLWILHSLDVNRKYRKNAHIYSNSMHLLPHETRILAHLNHVGLSRSRYVPLVPVGLNLYILLALLLEMVDFEPWFLLIDAHSLWHLCTIIPPIIWYDWNVWDLELASKTAGV</sequence>
<dbReference type="EMBL" id="LXTC01000003">
    <property type="protein sequence ID" value="OBA21347.1"/>
    <property type="molecule type" value="Genomic_DNA"/>
</dbReference>
<dbReference type="AlphaFoldDB" id="A0A1A0HBU4"/>
<evidence type="ECO:0000256" key="7">
    <source>
        <dbReference type="RuleBase" id="RU365066"/>
    </source>
</evidence>
<keyword evidence="2 7" id="KW-0337">GPI-anchor biosynthesis</keyword>
<proteinExistence type="inferred from homology"/>
<comment type="function">
    <text evidence="7">Involved in the lipid remodeling steps of GPI-anchor maturation.</text>
</comment>
<feature type="transmembrane region" description="Helical" evidence="7">
    <location>
        <begin position="139"/>
        <end position="156"/>
    </location>
</feature>
<evidence type="ECO:0000256" key="1">
    <source>
        <dbReference type="ARBA" id="ARBA00004127"/>
    </source>
</evidence>
<dbReference type="GO" id="GO:0005789">
    <property type="term" value="C:endoplasmic reticulum membrane"/>
    <property type="evidence" value="ECO:0007669"/>
    <property type="project" value="UniProtKB-SubCell"/>
</dbReference>
<gene>
    <name evidence="8" type="ORF">METBIDRAFT_41182</name>
</gene>
<comment type="subcellular location">
    <subcellularLocation>
        <location evidence="1">Endomembrane system</location>
        <topology evidence="1">Multi-pass membrane protein</topology>
    </subcellularLocation>
    <subcellularLocation>
        <location evidence="7">Endoplasmic reticulum membrane</location>
        <topology evidence="7">Multi-pass membrane protein</topology>
    </subcellularLocation>
</comment>
<feature type="transmembrane region" description="Helical" evidence="7">
    <location>
        <begin position="176"/>
        <end position="195"/>
    </location>
</feature>
<feature type="chain" id="PRO_5016485127" description="Post-GPI attachment to proteins factor 3" evidence="7">
    <location>
        <begin position="17"/>
        <end position="356"/>
    </location>
</feature>
<evidence type="ECO:0000256" key="6">
    <source>
        <dbReference type="ARBA" id="ARBA00023136"/>
    </source>
</evidence>
<keyword evidence="4 7" id="KW-0732">Signal</keyword>
<keyword evidence="5 7" id="KW-1133">Transmembrane helix</keyword>
<keyword evidence="6 7" id="KW-0472">Membrane</keyword>
<accession>A0A1A0HBU4</accession>
<dbReference type="InterPro" id="IPR007217">
    <property type="entry name" value="Per1-like"/>
</dbReference>
<feature type="transmembrane region" description="Helical" evidence="7">
    <location>
        <begin position="292"/>
        <end position="310"/>
    </location>
</feature>
<dbReference type="Proteomes" id="UP000092555">
    <property type="component" value="Unassembled WGS sequence"/>
</dbReference>
<dbReference type="PANTHER" id="PTHR13148:SF0">
    <property type="entry name" value="POST-GPI ATTACHMENT TO PROTEINS FACTOR 3"/>
    <property type="match status" value="1"/>
</dbReference>
<organism evidence="8 9">
    <name type="scientific">Metschnikowia bicuspidata var. bicuspidata NRRL YB-4993</name>
    <dbReference type="NCBI Taxonomy" id="869754"/>
    <lineage>
        <taxon>Eukaryota</taxon>
        <taxon>Fungi</taxon>
        <taxon>Dikarya</taxon>
        <taxon>Ascomycota</taxon>
        <taxon>Saccharomycotina</taxon>
        <taxon>Pichiomycetes</taxon>
        <taxon>Metschnikowiaceae</taxon>
        <taxon>Metschnikowia</taxon>
    </lineage>
</organism>
<feature type="transmembrane region" description="Helical" evidence="7">
    <location>
        <begin position="207"/>
        <end position="225"/>
    </location>
</feature>
<protein>
    <recommendedName>
        <fullName evidence="7">Post-GPI attachment to proteins factor 3</fullName>
    </recommendedName>
</protein>
<dbReference type="STRING" id="869754.A0A1A0HBU4"/>
<dbReference type="GO" id="GO:0006506">
    <property type="term" value="P:GPI anchor biosynthetic process"/>
    <property type="evidence" value="ECO:0007669"/>
    <property type="project" value="UniProtKB-KW"/>
</dbReference>
<feature type="transmembrane region" description="Helical" evidence="7">
    <location>
        <begin position="231"/>
        <end position="249"/>
    </location>
</feature>
<feature type="transmembrane region" description="Helical" evidence="7">
    <location>
        <begin position="98"/>
        <end position="118"/>
    </location>
</feature>
<evidence type="ECO:0000256" key="4">
    <source>
        <dbReference type="ARBA" id="ARBA00022729"/>
    </source>
</evidence>
<dbReference type="GO" id="GO:0016788">
    <property type="term" value="F:hydrolase activity, acting on ester bonds"/>
    <property type="evidence" value="ECO:0007669"/>
    <property type="project" value="TreeGrafter"/>
</dbReference>
<evidence type="ECO:0000313" key="9">
    <source>
        <dbReference type="Proteomes" id="UP000092555"/>
    </source>
</evidence>
<reference evidence="8 9" key="1">
    <citation type="submission" date="2016-05" db="EMBL/GenBank/DDBJ databases">
        <title>Comparative genomics of biotechnologically important yeasts.</title>
        <authorList>
            <consortium name="DOE Joint Genome Institute"/>
            <person name="Riley R."/>
            <person name="Haridas S."/>
            <person name="Wolfe K.H."/>
            <person name="Lopes M.R."/>
            <person name="Hittinger C.T."/>
            <person name="Goker M."/>
            <person name="Salamov A."/>
            <person name="Wisecaver J."/>
            <person name="Long T.M."/>
            <person name="Aerts A.L."/>
            <person name="Barry K."/>
            <person name="Choi C."/>
            <person name="Clum A."/>
            <person name="Coughlan A.Y."/>
            <person name="Deshpande S."/>
            <person name="Douglass A.P."/>
            <person name="Hanson S.J."/>
            <person name="Klenk H.-P."/>
            <person name="LaButti K."/>
            <person name="Lapidus A."/>
            <person name="Lindquist E."/>
            <person name="Lipzen A."/>
            <person name="Meier-kolthoff J.P."/>
            <person name="Ohm R.A."/>
            <person name="Otillar R.P."/>
            <person name="Pangilinan J."/>
            <person name="Peng Y."/>
            <person name="Rokas A."/>
            <person name="Rosa C.A."/>
            <person name="Scheuner C."/>
            <person name="Sibirny A.A."/>
            <person name="Slot J.C."/>
            <person name="Stielow J.B."/>
            <person name="Sun H."/>
            <person name="Kurtzman C.P."/>
            <person name="Blackwell M."/>
            <person name="Grigoriev I.V."/>
            <person name="Jeffries T.W."/>
        </authorList>
    </citation>
    <scope>NUCLEOTIDE SEQUENCE [LARGE SCALE GENOMIC DNA]</scope>
    <source>
        <strain evidence="8 9">NRRL YB-4993</strain>
    </source>
</reference>
<dbReference type="RefSeq" id="XP_018711857.1">
    <property type="nucleotide sequence ID" value="XM_018857365.1"/>
</dbReference>
<dbReference type="PANTHER" id="PTHR13148">
    <property type="entry name" value="PER1-RELATED"/>
    <property type="match status" value="1"/>
</dbReference>
<evidence type="ECO:0000256" key="2">
    <source>
        <dbReference type="ARBA" id="ARBA00022502"/>
    </source>
</evidence>
<comment type="caution">
    <text evidence="8">The sequence shown here is derived from an EMBL/GenBank/DDBJ whole genome shotgun (WGS) entry which is preliminary data.</text>
</comment>
<evidence type="ECO:0000313" key="8">
    <source>
        <dbReference type="EMBL" id="OBA21347.1"/>
    </source>
</evidence>
<name>A0A1A0HBU4_9ASCO</name>
<keyword evidence="9" id="KW-1185">Reference proteome</keyword>
<feature type="signal peptide" evidence="7">
    <location>
        <begin position="1"/>
        <end position="16"/>
    </location>
</feature>